<organism evidence="7 8">
    <name type="scientific">Spinacia oleracea</name>
    <name type="common">Spinach</name>
    <dbReference type="NCBI Taxonomy" id="3562"/>
    <lineage>
        <taxon>Eukaryota</taxon>
        <taxon>Viridiplantae</taxon>
        <taxon>Streptophyta</taxon>
        <taxon>Embryophyta</taxon>
        <taxon>Tracheophyta</taxon>
        <taxon>Spermatophyta</taxon>
        <taxon>Magnoliopsida</taxon>
        <taxon>eudicotyledons</taxon>
        <taxon>Gunneridae</taxon>
        <taxon>Pentapetalae</taxon>
        <taxon>Caryophyllales</taxon>
        <taxon>Chenopodiaceae</taxon>
        <taxon>Chenopodioideae</taxon>
        <taxon>Anserineae</taxon>
        <taxon>Spinacia</taxon>
    </lineage>
</organism>
<dbReference type="InterPro" id="IPR004330">
    <property type="entry name" value="FAR1_DNA_bnd_dom"/>
</dbReference>
<dbReference type="GeneID" id="110800760"/>
<dbReference type="Pfam" id="PF10551">
    <property type="entry name" value="MULE"/>
    <property type="match status" value="1"/>
</dbReference>
<evidence type="ECO:0000256" key="2">
    <source>
        <dbReference type="ARBA" id="ARBA00022771"/>
    </source>
</evidence>
<dbReference type="PANTHER" id="PTHR47718:SF18">
    <property type="entry name" value="PROTEIN FAR1-RELATED SEQUENCE 5-LIKE"/>
    <property type="match status" value="1"/>
</dbReference>
<feature type="region of interest" description="Disordered" evidence="5">
    <location>
        <begin position="1"/>
        <end position="62"/>
    </location>
</feature>
<evidence type="ECO:0000256" key="3">
    <source>
        <dbReference type="ARBA" id="ARBA00022833"/>
    </source>
</evidence>
<evidence type="ECO:0000313" key="8">
    <source>
        <dbReference type="RefSeq" id="XP_056695627.1"/>
    </source>
</evidence>
<feature type="domain" description="SWIM-type" evidence="6">
    <location>
        <begin position="601"/>
        <end position="639"/>
    </location>
</feature>
<dbReference type="InterPro" id="IPR006564">
    <property type="entry name" value="Znf_PMZ"/>
</dbReference>
<dbReference type="InterPro" id="IPR018289">
    <property type="entry name" value="MULE_transposase_dom"/>
</dbReference>
<dbReference type="Proteomes" id="UP000813463">
    <property type="component" value="Chromosome 3"/>
</dbReference>
<dbReference type="SMART" id="SM00575">
    <property type="entry name" value="ZnF_PMZ"/>
    <property type="match status" value="1"/>
</dbReference>
<proteinExistence type="predicted"/>
<evidence type="ECO:0000256" key="4">
    <source>
        <dbReference type="PROSITE-ProRule" id="PRU00325"/>
    </source>
</evidence>
<evidence type="ECO:0000259" key="6">
    <source>
        <dbReference type="PROSITE" id="PS50966"/>
    </source>
</evidence>
<feature type="compositionally biased region" description="Low complexity" evidence="5">
    <location>
        <begin position="47"/>
        <end position="59"/>
    </location>
</feature>
<protein>
    <submittedName>
        <fullName evidence="8">Protein FAR1-RELATED SEQUENCE 5-like</fullName>
    </submittedName>
</protein>
<dbReference type="Pfam" id="PF04434">
    <property type="entry name" value="SWIM"/>
    <property type="match status" value="1"/>
</dbReference>
<keyword evidence="1" id="KW-0479">Metal-binding</keyword>
<keyword evidence="3" id="KW-0862">Zinc</keyword>
<feature type="compositionally biased region" description="Low complexity" evidence="5">
    <location>
        <begin position="1"/>
        <end position="13"/>
    </location>
</feature>
<evidence type="ECO:0000256" key="5">
    <source>
        <dbReference type="SAM" id="MobiDB-lite"/>
    </source>
</evidence>
<dbReference type="InterPro" id="IPR007527">
    <property type="entry name" value="Znf_SWIM"/>
</dbReference>
<gene>
    <name evidence="8" type="primary">LOC110800760</name>
</gene>
<name>A0ABM3RJ23_SPIOL</name>
<accession>A0ABM3RJ23</accession>
<dbReference type="RefSeq" id="XP_056695627.1">
    <property type="nucleotide sequence ID" value="XM_056839649.1"/>
</dbReference>
<keyword evidence="2 4" id="KW-0863">Zinc-finger</keyword>
<reference evidence="8" key="2">
    <citation type="submission" date="2025-08" db="UniProtKB">
        <authorList>
            <consortium name="RefSeq"/>
        </authorList>
    </citation>
    <scope>IDENTIFICATION</scope>
    <source>
        <tissue evidence="8">Leaf</tissue>
    </source>
</reference>
<dbReference type="PANTHER" id="PTHR47718">
    <property type="entry name" value="OS01G0519700 PROTEIN"/>
    <property type="match status" value="1"/>
</dbReference>
<evidence type="ECO:0000313" key="7">
    <source>
        <dbReference type="Proteomes" id="UP000813463"/>
    </source>
</evidence>
<feature type="compositionally biased region" description="Low complexity" evidence="5">
    <location>
        <begin position="23"/>
        <end position="34"/>
    </location>
</feature>
<reference evidence="7" key="1">
    <citation type="journal article" date="2021" name="Nat. Commun.">
        <title>Genomic analyses provide insights into spinach domestication and the genetic basis of agronomic traits.</title>
        <authorList>
            <person name="Cai X."/>
            <person name="Sun X."/>
            <person name="Xu C."/>
            <person name="Sun H."/>
            <person name="Wang X."/>
            <person name="Ge C."/>
            <person name="Zhang Z."/>
            <person name="Wang Q."/>
            <person name="Fei Z."/>
            <person name="Jiao C."/>
            <person name="Wang Q."/>
        </authorList>
    </citation>
    <scope>NUCLEOTIDE SEQUENCE [LARGE SCALE GENOMIC DNA]</scope>
    <source>
        <strain evidence="7">cv. Varoflay</strain>
    </source>
</reference>
<keyword evidence="7" id="KW-1185">Reference proteome</keyword>
<evidence type="ECO:0000256" key="1">
    <source>
        <dbReference type="ARBA" id="ARBA00022723"/>
    </source>
</evidence>
<sequence>MEVPTAVPTTEPTEPAKEGPANPTRVSTVPTTVPMESTTEPMEHRTVPTAPTPVSTVPTEQPTPIEYIRSPRAETYLTQDGTREWIPYCVEDKKPREGMVFKTLEKAIEFYKEYAVICGFDVRSATVYKNSKGIIQKYYLCSREGILESEGNYDEKGKRRRKRNSKRVGCKARIIWNLINEDGEYKVTKFFEPHNHCLASPTSMPYLRSSRKMTMVHKNFVNNNTRMNIGPTKSFRLFKENVGSYDNVGATMKDFMNFHRDLKEHIKGDDAKMLIENFIRKRDVFNGFYFDYALDEHDHVSHLFWADATSRKNYSLFGEMISFDCTYDSNTYSMVLATFTGVDHHKSCITFGVGLLSKEDAQSFEWLFRTFLNAMGNCEPRYLITDQDPAMKVAINEVFVNTRHRLCLWHIMKKVPEKVGPELKQDEDFLKLLNECVWDMEQESEEFEATWNSLMVQYNLVENGWFQHMFSIREHWIPCYFRDLRLGGILRTTSRSESENSFFNNFTNPHVTLVEFYMRFESAMDAQRHKQDKLNTESIHSVPQFITPLPLEKHAAEVYTRKMFYMFQDEVYKACFRCGISSIRMEENIEIAQVMDHSRQKTSKVTFNSGNLMTSCSCKLFERLGILCKHAICVLNARQVTKIPEYYILDRWTKEATKRPIFDMHGNFLEECRKMNTTTKMLGEVWSEIFNCVGLAEGNEENLQQFLDNLRDFSKNLVEKGKCVPMTKSQEMELFVGPSASSNLNIQNPIPSKNKGKRHRIVGEKEAAIEQSQKPKRKCKACGAYDYHDSRNCPNKTTT</sequence>
<dbReference type="Pfam" id="PF03101">
    <property type="entry name" value="FAR1"/>
    <property type="match status" value="1"/>
</dbReference>
<dbReference type="PROSITE" id="PS50966">
    <property type="entry name" value="ZF_SWIM"/>
    <property type="match status" value="1"/>
</dbReference>